<gene>
    <name evidence="2" type="ORF">GCM10009549_46630</name>
</gene>
<accession>A0ABP3ZSH1</accession>
<evidence type="ECO:0000256" key="1">
    <source>
        <dbReference type="SAM" id="MobiDB-lite"/>
    </source>
</evidence>
<organism evidence="2 3">
    <name type="scientific">Streptomyces thermoalcalitolerans</name>
    <dbReference type="NCBI Taxonomy" id="65605"/>
    <lineage>
        <taxon>Bacteria</taxon>
        <taxon>Bacillati</taxon>
        <taxon>Actinomycetota</taxon>
        <taxon>Actinomycetes</taxon>
        <taxon>Kitasatosporales</taxon>
        <taxon>Streptomycetaceae</taxon>
        <taxon>Streptomyces</taxon>
    </lineage>
</organism>
<sequence>MLGNSGEEGVGHLVRLGMCEARTTSTAESVNGPTLRVTREGDPGEEMSTGSKGPALPSGLPTASLGS</sequence>
<comment type="caution">
    <text evidence="2">The sequence shown here is derived from an EMBL/GenBank/DDBJ whole genome shotgun (WGS) entry which is preliminary data.</text>
</comment>
<name>A0ABP3ZSH1_9ACTN</name>
<dbReference type="Proteomes" id="UP001501005">
    <property type="component" value="Unassembled WGS sequence"/>
</dbReference>
<feature type="region of interest" description="Disordered" evidence="1">
    <location>
        <begin position="24"/>
        <end position="67"/>
    </location>
</feature>
<dbReference type="EMBL" id="BAAAHG010000048">
    <property type="protein sequence ID" value="GAA0925607.1"/>
    <property type="molecule type" value="Genomic_DNA"/>
</dbReference>
<reference evidence="3" key="1">
    <citation type="journal article" date="2019" name="Int. J. Syst. Evol. Microbiol.">
        <title>The Global Catalogue of Microorganisms (GCM) 10K type strain sequencing project: providing services to taxonomists for standard genome sequencing and annotation.</title>
        <authorList>
            <consortium name="The Broad Institute Genomics Platform"/>
            <consortium name="The Broad Institute Genome Sequencing Center for Infectious Disease"/>
            <person name="Wu L."/>
            <person name="Ma J."/>
        </authorList>
    </citation>
    <scope>NUCLEOTIDE SEQUENCE [LARGE SCALE GENOMIC DNA]</scope>
    <source>
        <strain evidence="3">JCM 10673</strain>
    </source>
</reference>
<proteinExistence type="predicted"/>
<evidence type="ECO:0000313" key="3">
    <source>
        <dbReference type="Proteomes" id="UP001501005"/>
    </source>
</evidence>
<protein>
    <submittedName>
        <fullName evidence="2">Uncharacterized protein</fullName>
    </submittedName>
</protein>
<keyword evidence="3" id="KW-1185">Reference proteome</keyword>
<evidence type="ECO:0000313" key="2">
    <source>
        <dbReference type="EMBL" id="GAA0925607.1"/>
    </source>
</evidence>